<gene>
    <name evidence="3" type="ORF">TDSAC_0768</name>
</gene>
<dbReference type="KEGG" id="taci:TDSAC_0768"/>
<dbReference type="RefSeq" id="WP_108308953.1">
    <property type="nucleotide sequence ID" value="NZ_CP020921.1"/>
</dbReference>
<organism evidence="3 4">
    <name type="scientific">Thermodesulfobium acidiphilum</name>
    <dbReference type="NCBI Taxonomy" id="1794699"/>
    <lineage>
        <taxon>Bacteria</taxon>
        <taxon>Pseudomonadati</taxon>
        <taxon>Thermodesulfobiota</taxon>
        <taxon>Thermodesulfobiia</taxon>
        <taxon>Thermodesulfobiales</taxon>
        <taxon>Thermodesulfobiaceae</taxon>
        <taxon>Thermodesulfobium</taxon>
    </lineage>
</organism>
<dbReference type="EMBL" id="CP020921">
    <property type="protein sequence ID" value="AWB10131.1"/>
    <property type="molecule type" value="Genomic_DNA"/>
</dbReference>
<dbReference type="InterPro" id="IPR019752">
    <property type="entry name" value="Pyrv/ketoisovalerate_OxRed_cat"/>
</dbReference>
<feature type="domain" description="Pyruvate/ketoisovalerate oxidoreductase catalytic" evidence="2">
    <location>
        <begin position="11"/>
        <end position="172"/>
    </location>
</feature>
<sequence length="189" mass="20777">MTKELRFAGTGGQGLILAAIIYAEAALYDGYRVLQSQSYGPESRGGASKADCIISDTEIDYPKVYLADFLLAMSQKAYDKYKKDVKNGSVILFDSTYVEVEKREENIIYFSAPISKTVRDRIGKELASNIAALGTISVVYPLIGEETLLKAILNRVPKATIELNKSAFDIGKQLGKEILEAKGSIEFVF</sequence>
<dbReference type="Proteomes" id="UP000244792">
    <property type="component" value="Chromosome"/>
</dbReference>
<name>A0A2R4VZZ7_THEAF</name>
<keyword evidence="1" id="KW-0560">Oxidoreductase</keyword>
<protein>
    <submittedName>
        <fullName evidence="3">2-oxoglutarate ferredoxin oxidoreductase subunit gamma</fullName>
    </submittedName>
</protein>
<dbReference type="PANTHER" id="PTHR42730:SF1">
    <property type="entry name" value="2-OXOGLUTARATE SYNTHASE SUBUNIT KORC"/>
    <property type="match status" value="1"/>
</dbReference>
<dbReference type="Pfam" id="PF01558">
    <property type="entry name" value="POR"/>
    <property type="match status" value="1"/>
</dbReference>
<dbReference type="OrthoDB" id="9789125at2"/>
<keyword evidence="4" id="KW-1185">Reference proteome</keyword>
<evidence type="ECO:0000313" key="4">
    <source>
        <dbReference type="Proteomes" id="UP000244792"/>
    </source>
</evidence>
<proteinExistence type="predicted"/>
<reference evidence="3 4" key="1">
    <citation type="submission" date="2017-04" db="EMBL/GenBank/DDBJ databases">
        <title>Genomic insights into metabolism of Thermodesulfobium acidiphilum.</title>
        <authorList>
            <person name="Toshchakov S.V."/>
            <person name="Frolov E.N."/>
            <person name="Kublanov I.V."/>
            <person name="Samarov N.I."/>
            <person name="Novikov A."/>
            <person name="Lebedinsky A.V."/>
            <person name="Bonch-Osmolovskaya E.A."/>
            <person name="Chernyh N.A."/>
        </authorList>
    </citation>
    <scope>NUCLEOTIDE SEQUENCE [LARGE SCALE GENOMIC DNA]</scope>
    <source>
        <strain evidence="3 4">3127-1</strain>
    </source>
</reference>
<dbReference type="AlphaFoldDB" id="A0A2R4VZZ7"/>
<evidence type="ECO:0000259" key="2">
    <source>
        <dbReference type="Pfam" id="PF01558"/>
    </source>
</evidence>
<dbReference type="PANTHER" id="PTHR42730">
    <property type="entry name" value="2-OXOGLUTARATE SYNTHASE SUBUNIT KORC"/>
    <property type="match status" value="1"/>
</dbReference>
<evidence type="ECO:0000313" key="3">
    <source>
        <dbReference type="EMBL" id="AWB10131.1"/>
    </source>
</evidence>
<dbReference type="InterPro" id="IPR002869">
    <property type="entry name" value="Pyrv_flavodox_OxRed_cen"/>
</dbReference>
<dbReference type="InterPro" id="IPR052554">
    <property type="entry name" value="2-oxoglutarate_synth_KorC"/>
</dbReference>
<accession>A0A2R4VZZ7</accession>
<dbReference type="SUPFAM" id="SSF53323">
    <property type="entry name" value="Pyruvate-ferredoxin oxidoreductase, PFOR, domain III"/>
    <property type="match status" value="1"/>
</dbReference>
<dbReference type="GO" id="GO:0016903">
    <property type="term" value="F:oxidoreductase activity, acting on the aldehyde or oxo group of donors"/>
    <property type="evidence" value="ECO:0007669"/>
    <property type="project" value="InterPro"/>
</dbReference>
<evidence type="ECO:0000256" key="1">
    <source>
        <dbReference type="ARBA" id="ARBA00023002"/>
    </source>
</evidence>
<dbReference type="Gene3D" id="3.40.920.10">
    <property type="entry name" value="Pyruvate-ferredoxin oxidoreductase, PFOR, domain III"/>
    <property type="match status" value="1"/>
</dbReference>